<gene>
    <name evidence="8" type="ORF">KUCA_T00001327001</name>
</gene>
<evidence type="ECO:0000313" key="8">
    <source>
        <dbReference type="EMBL" id="CDK25358.1"/>
    </source>
</evidence>
<dbReference type="Gene3D" id="2.130.10.10">
    <property type="entry name" value="YVTN repeat-like/Quinoprotein amine dehydrogenase"/>
    <property type="match status" value="1"/>
</dbReference>
<dbReference type="Pfam" id="PF12894">
    <property type="entry name" value="ANAPC4_WD40"/>
    <property type="match status" value="1"/>
</dbReference>
<keyword evidence="5" id="KW-0131">Cell cycle</keyword>
<dbReference type="InterPro" id="IPR015943">
    <property type="entry name" value="WD40/YVTN_repeat-like_dom_sf"/>
</dbReference>
<keyword evidence="2" id="KW-0132">Cell division</keyword>
<dbReference type="Proteomes" id="UP000019384">
    <property type="component" value="Unassembled WGS sequence"/>
</dbReference>
<dbReference type="GO" id="GO:0070979">
    <property type="term" value="P:protein K11-linked ubiquitination"/>
    <property type="evidence" value="ECO:0007669"/>
    <property type="project" value="TreeGrafter"/>
</dbReference>
<feature type="domain" description="Anaphase-promoting complex subunit 4 long" evidence="7">
    <location>
        <begin position="225"/>
        <end position="429"/>
    </location>
</feature>
<reference evidence="8" key="1">
    <citation type="submission" date="2013-12" db="EMBL/GenBank/DDBJ databases">
        <authorList>
            <person name="Genoscope - CEA"/>
        </authorList>
    </citation>
    <scope>NUCLEOTIDE SEQUENCE</scope>
    <source>
        <strain evidence="8">CBS 1993</strain>
    </source>
</reference>
<evidence type="ECO:0000259" key="7">
    <source>
        <dbReference type="Pfam" id="PF12896"/>
    </source>
</evidence>
<dbReference type="GeneID" id="34518758"/>
<organism evidence="8 9">
    <name type="scientific">Kuraishia capsulata CBS 1993</name>
    <dbReference type="NCBI Taxonomy" id="1382522"/>
    <lineage>
        <taxon>Eukaryota</taxon>
        <taxon>Fungi</taxon>
        <taxon>Dikarya</taxon>
        <taxon>Ascomycota</taxon>
        <taxon>Saccharomycotina</taxon>
        <taxon>Pichiomycetes</taxon>
        <taxon>Pichiales</taxon>
        <taxon>Pichiaceae</taxon>
        <taxon>Kuraishia</taxon>
    </lineage>
</organism>
<dbReference type="GO" id="GO:0034399">
    <property type="term" value="C:nuclear periphery"/>
    <property type="evidence" value="ECO:0007669"/>
    <property type="project" value="TreeGrafter"/>
</dbReference>
<keyword evidence="3" id="KW-0498">Mitosis</keyword>
<dbReference type="PANTHER" id="PTHR13260:SF0">
    <property type="entry name" value="ANAPHASE-PROMOTING COMPLEX SUBUNIT 4"/>
    <property type="match status" value="1"/>
</dbReference>
<dbReference type="GO" id="GO:0005680">
    <property type="term" value="C:anaphase-promoting complex"/>
    <property type="evidence" value="ECO:0007669"/>
    <property type="project" value="InterPro"/>
</dbReference>
<dbReference type="AlphaFoldDB" id="W6MHT5"/>
<dbReference type="InterPro" id="IPR024789">
    <property type="entry name" value="APC4"/>
</dbReference>
<evidence type="ECO:0000256" key="4">
    <source>
        <dbReference type="ARBA" id="ARBA00022786"/>
    </source>
</evidence>
<evidence type="ECO:0000256" key="2">
    <source>
        <dbReference type="ARBA" id="ARBA00022618"/>
    </source>
</evidence>
<dbReference type="RefSeq" id="XP_022457370.1">
    <property type="nucleotide sequence ID" value="XM_022603494.1"/>
</dbReference>
<evidence type="ECO:0000259" key="6">
    <source>
        <dbReference type="Pfam" id="PF12894"/>
    </source>
</evidence>
<reference evidence="8" key="2">
    <citation type="submission" date="2014-02" db="EMBL/GenBank/DDBJ databases">
        <title>Complete DNA sequence of /Kuraishia capsulata/ illustrates novel genomic features among budding yeasts (/Saccharomycotina/).</title>
        <authorList>
            <person name="Morales L."/>
            <person name="Noel B."/>
            <person name="Porcel B."/>
            <person name="Marcet-Houben M."/>
            <person name="Hullo M-F."/>
            <person name="Sacerdot C."/>
            <person name="Tekaia F."/>
            <person name="Leh-Louis V."/>
            <person name="Despons L."/>
            <person name="Khanna V."/>
            <person name="Aury J-M."/>
            <person name="Barbe V."/>
            <person name="Couloux A."/>
            <person name="Labadie K."/>
            <person name="Pelletier E."/>
            <person name="Souciet J-L."/>
            <person name="Boekhout T."/>
            <person name="Gabaldon T."/>
            <person name="Wincker P."/>
            <person name="Dujon B."/>
        </authorList>
    </citation>
    <scope>NUCLEOTIDE SEQUENCE</scope>
    <source>
        <strain evidence="8">CBS 1993</strain>
    </source>
</reference>
<dbReference type="GO" id="GO:0051301">
    <property type="term" value="P:cell division"/>
    <property type="evidence" value="ECO:0007669"/>
    <property type="project" value="UniProtKB-KW"/>
</dbReference>
<accession>W6MHT5</accession>
<proteinExistence type="predicted"/>
<dbReference type="PANTHER" id="PTHR13260">
    <property type="entry name" value="ANAPHASE PROMOTING COMPLEX SUBUNIT 4 APC4"/>
    <property type="match status" value="1"/>
</dbReference>
<dbReference type="InterPro" id="IPR024790">
    <property type="entry name" value="APC4_long_dom"/>
</dbReference>
<dbReference type="STRING" id="1382522.W6MHT5"/>
<keyword evidence="4" id="KW-0833">Ubl conjugation pathway</keyword>
<dbReference type="GO" id="GO:0031145">
    <property type="term" value="P:anaphase-promoting complex-dependent catabolic process"/>
    <property type="evidence" value="ECO:0007669"/>
    <property type="project" value="InterPro"/>
</dbReference>
<evidence type="ECO:0000256" key="1">
    <source>
        <dbReference type="ARBA" id="ARBA00016067"/>
    </source>
</evidence>
<dbReference type="SUPFAM" id="SSF69322">
    <property type="entry name" value="Tricorn protease domain 2"/>
    <property type="match status" value="1"/>
</dbReference>
<evidence type="ECO:0000256" key="3">
    <source>
        <dbReference type="ARBA" id="ARBA00022776"/>
    </source>
</evidence>
<dbReference type="Pfam" id="PF12896">
    <property type="entry name" value="ANAPC4"/>
    <property type="match status" value="1"/>
</dbReference>
<evidence type="ECO:0000313" key="9">
    <source>
        <dbReference type="Proteomes" id="UP000019384"/>
    </source>
</evidence>
<dbReference type="EMBL" id="HG793126">
    <property type="protein sequence ID" value="CDK25358.1"/>
    <property type="molecule type" value="Genomic_DNA"/>
</dbReference>
<dbReference type="HOGENOM" id="CLU_399040_0_0_1"/>
<name>W6MHT5_9ASCO</name>
<dbReference type="InterPro" id="IPR024977">
    <property type="entry name" value="Apc4-like_WD40_dom"/>
</dbReference>
<dbReference type="OrthoDB" id="2110451at2759"/>
<sequence length="690" mass="77867">MVQFQVISHKTLPWPVEPHGVFSWCPTMDLVAVTSQDASTLFVFRLNGQRVWSLAIKGVKIRDFVWRPDGKLMALFGEDGSCRLYDSDKGKLVALLDESLSDSRYLACCWSKREKEFRSLGKFDQLAEMDIAKSLPALSQLPNASFSESLKILSDDLLKCEGSTSDLLIAGLDNGELSLTLYGLFAIGRSQLKSLKTLRFVNVVSSEDLESHYAIMEDTKNVYIARIDTTFVSKYGAFLPVVSVTISQTLNIMSYLKGAMDVITHDCKPFIDFNHRTMSLLEDEIKQDAAYSSLDFEEPGFKLYDLLLTGMVSKPVLQWLTEYVGERGIKKWIKLGNQALEGARKVLFTYVIPGVERLILHLTKLSGYAKWSNVIEDDLGMEAALFESAIEATSDLLRLVYKLIADINSEQRLFQNFIDWLSYALQDITSDDPIKDRYFEVSDISEYITLGLNESILKNLVKTEESRIPKLHSYYDDVVEKTDIIFESVKMNMRGMIESGPPISIFQKCPGMRIHSDIRIVKENEAFNVICMLHVHNSKKLQLIKLKHNSQSPEAPKYYEIDVTELVHENLGVSAAFIDDREILLLSRPGIMEPSSASTSSSTEVSTDYARPGLCSFRYTDLAEGTTKLTRDAVIMQSYFDETSNNNKEGTMEGFSPLAMAVNGLSGRRVGCMIHQNHKDMLVFDLDRDD</sequence>
<keyword evidence="9" id="KW-1185">Reference proteome</keyword>
<evidence type="ECO:0000256" key="5">
    <source>
        <dbReference type="ARBA" id="ARBA00023306"/>
    </source>
</evidence>
<protein>
    <recommendedName>
        <fullName evidence="1">Anaphase-promoting complex subunit 4</fullName>
    </recommendedName>
</protein>
<feature type="domain" description="Anaphase-promoting complex subunit 4-like WD40" evidence="6">
    <location>
        <begin position="23"/>
        <end position="97"/>
    </location>
</feature>